<evidence type="ECO:0000313" key="7">
    <source>
        <dbReference type="Proteomes" id="UP000593564"/>
    </source>
</evidence>
<feature type="compositionally biased region" description="Basic and acidic residues" evidence="4">
    <location>
        <begin position="145"/>
        <end position="171"/>
    </location>
</feature>
<dbReference type="EMBL" id="JACBKZ010000001">
    <property type="protein sequence ID" value="KAF5959369.1"/>
    <property type="molecule type" value="Genomic_DNA"/>
</dbReference>
<feature type="coiled-coil region" evidence="3">
    <location>
        <begin position="71"/>
        <end position="105"/>
    </location>
</feature>
<evidence type="ECO:0000259" key="5">
    <source>
        <dbReference type="Pfam" id="PF07557"/>
    </source>
</evidence>
<name>A0A7J7I359_CAMSI</name>
<evidence type="ECO:0000256" key="2">
    <source>
        <dbReference type="ARBA" id="ARBA00022829"/>
    </source>
</evidence>
<dbReference type="AlphaFoldDB" id="A0A7J7I359"/>
<protein>
    <recommendedName>
        <fullName evidence="5">Shugoshin C-terminal domain-containing protein</fullName>
    </recommendedName>
</protein>
<dbReference type="InterPro" id="IPR011515">
    <property type="entry name" value="Shugoshin_C"/>
</dbReference>
<dbReference type="PANTHER" id="PTHR34373:SF9">
    <property type="entry name" value="SHUGOSHIN 2"/>
    <property type="match status" value="1"/>
</dbReference>
<reference evidence="7" key="1">
    <citation type="journal article" date="2020" name="Nat. Commun.">
        <title>Genome assembly of wild tea tree DASZ reveals pedigree and selection history of tea varieties.</title>
        <authorList>
            <person name="Zhang W."/>
            <person name="Zhang Y."/>
            <person name="Qiu H."/>
            <person name="Guo Y."/>
            <person name="Wan H."/>
            <person name="Zhang X."/>
            <person name="Scossa F."/>
            <person name="Alseekh S."/>
            <person name="Zhang Q."/>
            <person name="Wang P."/>
            <person name="Xu L."/>
            <person name="Schmidt M.H."/>
            <person name="Jia X."/>
            <person name="Li D."/>
            <person name="Zhu A."/>
            <person name="Guo F."/>
            <person name="Chen W."/>
            <person name="Ni D."/>
            <person name="Usadel B."/>
            <person name="Fernie A.R."/>
            <person name="Wen W."/>
        </authorList>
    </citation>
    <scope>NUCLEOTIDE SEQUENCE [LARGE SCALE GENOMIC DNA]</scope>
    <source>
        <strain evidence="7">cv. G240</strain>
    </source>
</reference>
<dbReference type="InterPro" id="IPR044693">
    <property type="entry name" value="SGO_plant"/>
</dbReference>
<feature type="compositionally biased region" description="Polar residues" evidence="4">
    <location>
        <begin position="172"/>
        <end position="184"/>
    </location>
</feature>
<keyword evidence="3" id="KW-0175">Coiled coil</keyword>
<dbReference type="PANTHER" id="PTHR34373">
    <property type="entry name" value="SHUGOSHIN 2"/>
    <property type="match status" value="1"/>
</dbReference>
<comment type="caution">
    <text evidence="6">The sequence shown here is derived from an EMBL/GenBank/DDBJ whole genome shotgun (WGS) entry which is preliminary data.</text>
</comment>
<dbReference type="Pfam" id="PF07557">
    <property type="entry name" value="Shugoshin_C"/>
    <property type="match status" value="1"/>
</dbReference>
<reference evidence="6 7" key="2">
    <citation type="submission" date="2020-07" db="EMBL/GenBank/DDBJ databases">
        <title>Genome assembly of wild tea tree DASZ reveals pedigree and selection history of tea varieties.</title>
        <authorList>
            <person name="Zhang W."/>
        </authorList>
    </citation>
    <scope>NUCLEOTIDE SEQUENCE [LARGE SCALE GENOMIC DNA]</scope>
    <source>
        <strain evidence="7">cv. G240</strain>
        <tissue evidence="6">Leaf</tissue>
    </source>
</reference>
<evidence type="ECO:0000256" key="3">
    <source>
        <dbReference type="SAM" id="Coils"/>
    </source>
</evidence>
<organism evidence="6 7">
    <name type="scientific">Camellia sinensis</name>
    <name type="common">Tea plant</name>
    <name type="synonym">Thea sinensis</name>
    <dbReference type="NCBI Taxonomy" id="4442"/>
    <lineage>
        <taxon>Eukaryota</taxon>
        <taxon>Viridiplantae</taxon>
        <taxon>Streptophyta</taxon>
        <taxon>Embryophyta</taxon>
        <taxon>Tracheophyta</taxon>
        <taxon>Spermatophyta</taxon>
        <taxon>Magnoliopsida</taxon>
        <taxon>eudicotyledons</taxon>
        <taxon>Gunneridae</taxon>
        <taxon>Pentapetalae</taxon>
        <taxon>asterids</taxon>
        <taxon>Ericales</taxon>
        <taxon>Theaceae</taxon>
        <taxon>Camellia</taxon>
    </lineage>
</organism>
<dbReference type="GO" id="GO:0000775">
    <property type="term" value="C:chromosome, centromeric region"/>
    <property type="evidence" value="ECO:0007669"/>
    <property type="project" value="InterPro"/>
</dbReference>
<dbReference type="GO" id="GO:0005634">
    <property type="term" value="C:nucleus"/>
    <property type="evidence" value="ECO:0007669"/>
    <property type="project" value="InterPro"/>
</dbReference>
<proteinExistence type="inferred from homology"/>
<dbReference type="GO" id="GO:0034090">
    <property type="term" value="P:maintenance of meiotic sister chromatid cohesion"/>
    <property type="evidence" value="ECO:0007669"/>
    <property type="project" value="InterPro"/>
</dbReference>
<evidence type="ECO:0000256" key="1">
    <source>
        <dbReference type="ARBA" id="ARBA00010845"/>
    </source>
</evidence>
<sequence length="337" mass="38402">MGCRRKQLRALLEVWQGRDLGDLSNLPQQTKPLSQVDKELLVSNTTKEYIEQLQKENMALMKLLVDRNKILELSGIELQKLRVNLQKLQQQNSQLAQANSQMLVELNSGKDRLKVLHHELGCKNGLLKARGLELEEKAKIRTSKKLDNQVRTCKSEEARESLEADRAENKPRNTNKIGKQQSKSLGPPSVKQVLLRDKTESNSVGLRRKSARFKSEEPEPTGDVSEIDDAKTENKRVCLRRQSARFKSEEPESTEDVFEIDDAKFPACSLHDDQMQEDGSPSMCLLVKKIDKEVNSDSSDETLVLQRSSIGRPLRLAAKKVQSYKETPLNMKMRRLE</sequence>
<accession>A0A7J7I359</accession>
<keyword evidence="7" id="KW-1185">Reference proteome</keyword>
<feature type="region of interest" description="Disordered" evidence="4">
    <location>
        <begin position="145"/>
        <end position="228"/>
    </location>
</feature>
<keyword evidence="2" id="KW-0159">Chromosome partition</keyword>
<dbReference type="GO" id="GO:0045144">
    <property type="term" value="P:meiotic sister chromatid segregation"/>
    <property type="evidence" value="ECO:0007669"/>
    <property type="project" value="InterPro"/>
</dbReference>
<feature type="domain" description="Shugoshin C-terminal" evidence="5">
    <location>
        <begin position="311"/>
        <end position="335"/>
    </location>
</feature>
<evidence type="ECO:0000313" key="6">
    <source>
        <dbReference type="EMBL" id="KAF5959369.1"/>
    </source>
</evidence>
<comment type="similarity">
    <text evidence="1">Belongs to the shugoshin family.</text>
</comment>
<evidence type="ECO:0000256" key="4">
    <source>
        <dbReference type="SAM" id="MobiDB-lite"/>
    </source>
</evidence>
<dbReference type="Proteomes" id="UP000593564">
    <property type="component" value="Unassembled WGS sequence"/>
</dbReference>
<gene>
    <name evidence="6" type="ORF">HYC85_000578</name>
</gene>